<sequence>MERIVDKWKDLVNFDPQVVLNHKLHQMRLNPTVDEEIEEEPENDEPPPIKEQWLLVKKTKMQEGKKPDKNAFYVDKTKLEMTQVYSKSEIKAKNELRASEECKLFVLQKYLEVDQSVHENYINQNKKRSENAFIGLKQAQRTELELDVQTVSLTEEKKDIERDLEQIEGVLNQYTHCRDVMFKLSLDEWQEAQKSKETPKSGVEDDNSLSFFTTAPEDLLDKMTELTEQNVSLIQNAPKVDDSLEELKQAIENTSTKTIALEEKVTSQILDLRERVDVMKTSTTKLKQRVQLYDSLKSADEDIMLNSLEEIVSKKYSQCVERRAQYLLSTLEMLAHIEDRVCNLLEQLENIPEEFVEVVLKIKESEKRSRQQEEQLRLERLKKEERLKKCMHRTLKEIPKKRGRKLMPRCIPVETHVKEEKQESESEEDELEMYLFGPKNRE</sequence>
<organism evidence="2 3">
    <name type="scientific">Mugilogobius chulae</name>
    <name type="common">yellowstripe goby</name>
    <dbReference type="NCBI Taxonomy" id="88201"/>
    <lineage>
        <taxon>Eukaryota</taxon>
        <taxon>Metazoa</taxon>
        <taxon>Chordata</taxon>
        <taxon>Craniata</taxon>
        <taxon>Vertebrata</taxon>
        <taxon>Euteleostomi</taxon>
        <taxon>Actinopterygii</taxon>
        <taxon>Neopterygii</taxon>
        <taxon>Teleostei</taxon>
        <taxon>Neoteleostei</taxon>
        <taxon>Acanthomorphata</taxon>
        <taxon>Gobiaria</taxon>
        <taxon>Gobiiformes</taxon>
        <taxon>Gobioidei</taxon>
        <taxon>Gobiidae</taxon>
        <taxon>Gobionellinae</taxon>
        <taxon>Mugilogobius</taxon>
    </lineage>
</organism>
<feature type="region of interest" description="Disordered" evidence="1">
    <location>
        <begin position="417"/>
        <end position="442"/>
    </location>
</feature>
<reference evidence="3" key="1">
    <citation type="submission" date="2024-04" db="EMBL/GenBank/DDBJ databases">
        <title>Salinicola lusitanus LLJ914,a marine bacterium isolated from the Okinawa Trough.</title>
        <authorList>
            <person name="Li J."/>
        </authorList>
    </citation>
    <scope>NUCLEOTIDE SEQUENCE [LARGE SCALE GENOMIC DNA]</scope>
</reference>
<name>A0AAW0NYB4_9GOBI</name>
<dbReference type="PANTHER" id="PTHR21683">
    <property type="entry name" value="COILED-COIL DOMAIN-CONTAINING PROTEIN 42 LIKE-2-LIKE-RELATED"/>
    <property type="match status" value="1"/>
</dbReference>
<gene>
    <name evidence="2" type="ORF">WMY93_017109</name>
</gene>
<protein>
    <recommendedName>
        <fullName evidence="4">DUF4200 domain-containing protein</fullName>
    </recommendedName>
</protein>
<proteinExistence type="predicted"/>
<evidence type="ECO:0000256" key="1">
    <source>
        <dbReference type="SAM" id="MobiDB-lite"/>
    </source>
</evidence>
<accession>A0AAW0NYB4</accession>
<comment type="caution">
    <text evidence="2">The sequence shown here is derived from an EMBL/GenBank/DDBJ whole genome shotgun (WGS) entry which is preliminary data.</text>
</comment>
<dbReference type="PANTHER" id="PTHR21683:SF3">
    <property type="entry name" value="CILIA AND FLAGELLA ASSOCIATED PROTEIN 100"/>
    <property type="match status" value="1"/>
</dbReference>
<dbReference type="AlphaFoldDB" id="A0AAW0NYB4"/>
<evidence type="ECO:0008006" key="4">
    <source>
        <dbReference type="Google" id="ProtNLM"/>
    </source>
</evidence>
<dbReference type="Proteomes" id="UP001460270">
    <property type="component" value="Unassembled WGS sequence"/>
</dbReference>
<dbReference type="EMBL" id="JBBPFD010000012">
    <property type="protein sequence ID" value="KAK7904502.1"/>
    <property type="molecule type" value="Genomic_DNA"/>
</dbReference>
<evidence type="ECO:0000313" key="3">
    <source>
        <dbReference type="Proteomes" id="UP001460270"/>
    </source>
</evidence>
<evidence type="ECO:0000313" key="2">
    <source>
        <dbReference type="EMBL" id="KAK7904502.1"/>
    </source>
</evidence>
<keyword evidence="3" id="KW-1185">Reference proteome</keyword>
<dbReference type="InterPro" id="IPR051147">
    <property type="entry name" value="CFAP_domain-containing"/>
</dbReference>